<evidence type="ECO:0000256" key="1">
    <source>
        <dbReference type="SAM" id="Coils"/>
    </source>
</evidence>
<dbReference type="EMBL" id="AP012292">
    <property type="protein sequence ID" value="BAL84311.1"/>
    <property type="molecule type" value="Genomic_DNA"/>
</dbReference>
<sequence>MAESGKDEEKEQRQRGRHIFVGAVVALAFVLLGAWLAREFIIPREAPPPAAAAADTGLIDWQQVLAAHPDYEKYKALQAECELLSLETNDVGDLLSIQKPELLAETFKESVWQKNAADVIGGRAELERKAQRLREAYKKKTEAEFNARRQAIDEEYLNAILNLNIKLDNQASMHNPLDSKDSIAAEREDWLQQRSRLQAERGRRQYELWQSYKAEIEAYVQKELGPELAKWQQSLPQLKEQQMSEALKTKSEAEARNAEALQKQQEMALKVQQRLQKRQQLAEKKSELSALEAHILNDVAGKAAKVAILHHFTLILVHHPQSIQSFLPRTEGVMDIAPRDSIAIGLTTQDVTDEIVQEMKDLQSNQKE</sequence>
<feature type="transmembrane region" description="Helical" evidence="2">
    <location>
        <begin position="19"/>
        <end position="37"/>
    </location>
</feature>
<accession>I0GU74</accession>
<feature type="coiled-coil region" evidence="1">
    <location>
        <begin position="243"/>
        <end position="294"/>
    </location>
</feature>
<organism evidence="3 4">
    <name type="scientific">Selenomonas ruminantium subsp. lactilytica (strain NBRC 103574 / TAM6421)</name>
    <dbReference type="NCBI Taxonomy" id="927704"/>
    <lineage>
        <taxon>Bacteria</taxon>
        <taxon>Bacillati</taxon>
        <taxon>Bacillota</taxon>
        <taxon>Negativicutes</taxon>
        <taxon>Selenomonadales</taxon>
        <taxon>Selenomonadaceae</taxon>
        <taxon>Selenomonas</taxon>
    </lineage>
</organism>
<dbReference type="RefSeq" id="WP_014425730.1">
    <property type="nucleotide sequence ID" value="NC_017068.1"/>
</dbReference>
<gene>
    <name evidence="3" type="ordered locus">SELR_26030</name>
</gene>
<protein>
    <recommendedName>
        <fullName evidence="5">Outer membrane protein (OmpH-like)</fullName>
    </recommendedName>
</protein>
<dbReference type="eggNOG" id="ENOG503309B">
    <property type="taxonomic scope" value="Bacteria"/>
</dbReference>
<reference evidence="3 4" key="1">
    <citation type="submission" date="2011-10" db="EMBL/GenBank/DDBJ databases">
        <title>Whole genome sequence of Selenomonas ruminantium subsp. lactilytica TAM6421.</title>
        <authorList>
            <person name="Oguchi A."/>
            <person name="Ankai A."/>
            <person name="Kaneko J."/>
            <person name="Yamada-Narita S."/>
            <person name="Fukui S."/>
            <person name="Takahashi M."/>
            <person name="Onodera T."/>
            <person name="Kojima S."/>
            <person name="Fushimi T."/>
            <person name="Abe N."/>
            <person name="Kamio Y."/>
            <person name="Yamazaki S."/>
            <person name="Fujita N."/>
        </authorList>
    </citation>
    <scope>NUCLEOTIDE SEQUENCE [LARGE SCALE GENOMIC DNA]</scope>
    <source>
        <strain evidence="4">NBRC 103574 / TAM6421</strain>
    </source>
</reference>
<dbReference type="KEGG" id="sri:SELR_26030"/>
<proteinExistence type="predicted"/>
<keyword evidence="2" id="KW-1133">Transmembrane helix</keyword>
<keyword evidence="2" id="KW-0472">Membrane</keyword>
<dbReference type="Proteomes" id="UP000007887">
    <property type="component" value="Chromosome"/>
</dbReference>
<evidence type="ECO:0000256" key="2">
    <source>
        <dbReference type="SAM" id="Phobius"/>
    </source>
</evidence>
<dbReference type="PATRIC" id="fig|927704.6.peg.2688"/>
<dbReference type="OrthoDB" id="1664663at2"/>
<keyword evidence="1" id="KW-0175">Coiled coil</keyword>
<dbReference type="AlphaFoldDB" id="I0GU74"/>
<keyword evidence="2" id="KW-0812">Transmembrane</keyword>
<name>I0GU74_SELRL</name>
<evidence type="ECO:0000313" key="3">
    <source>
        <dbReference type="EMBL" id="BAL84311.1"/>
    </source>
</evidence>
<evidence type="ECO:0000313" key="4">
    <source>
        <dbReference type="Proteomes" id="UP000007887"/>
    </source>
</evidence>
<evidence type="ECO:0008006" key="5">
    <source>
        <dbReference type="Google" id="ProtNLM"/>
    </source>
</evidence>
<dbReference type="HOGENOM" id="CLU_798986_0_0_9"/>